<evidence type="ECO:0000313" key="2">
    <source>
        <dbReference type="EMBL" id="URN18923.1"/>
    </source>
</evidence>
<name>A0ABY4TMK2_9ACTN</name>
<sequence length="119" mass="12956">MTRTAAAVPPAGVPPSPVPDARASRSGNPEAVMASTPETLRLGCEQLAQLIGQQPESVSSFQRTDDGWRLNVEVVEVSRIPDTTSLLSSYEVELDEDGGLTGYRRVRRYERGRADDQGR</sequence>
<organism evidence="2 3">
    <name type="scientific">Streptomyces sudanensis</name>
    <dbReference type="NCBI Taxonomy" id="436397"/>
    <lineage>
        <taxon>Bacteria</taxon>
        <taxon>Bacillati</taxon>
        <taxon>Actinomycetota</taxon>
        <taxon>Actinomycetes</taxon>
        <taxon>Kitasatosporales</taxon>
        <taxon>Streptomycetaceae</taxon>
        <taxon>Streptomyces</taxon>
    </lineage>
</organism>
<protein>
    <submittedName>
        <fullName evidence="2">Gas vesicle protein</fullName>
    </submittedName>
</protein>
<feature type="region of interest" description="Disordered" evidence="1">
    <location>
        <begin position="1"/>
        <end position="37"/>
    </location>
</feature>
<dbReference type="Pfam" id="PF05800">
    <property type="entry name" value="GvpO"/>
    <property type="match status" value="1"/>
</dbReference>
<proteinExistence type="predicted"/>
<reference evidence="2" key="1">
    <citation type="submission" date="2022-04" db="EMBL/GenBank/DDBJ databases">
        <title>Systematic whole-genome sequencing reveals an unexpected diversity among actinomycetoma pathogens and provides insights into their antibacterial susceptibilities.</title>
        <authorList>
            <person name="Watson A.K."/>
            <person name="Kepplinger B."/>
            <person name="Bakhiet S.M."/>
            <person name="Mhmoud N.A."/>
            <person name="Chapman J."/>
            <person name="Allenby N."/>
            <person name="Mickiewicz K."/>
            <person name="Goodfellow M."/>
            <person name="Fahal A.H."/>
            <person name="Errington J."/>
        </authorList>
    </citation>
    <scope>NUCLEOTIDE SEQUENCE</scope>
    <source>
        <strain evidence="2">SD 504</strain>
    </source>
</reference>
<gene>
    <name evidence="2" type="ORF">MW084_23560</name>
</gene>
<keyword evidence="3" id="KW-1185">Reference proteome</keyword>
<dbReference type="EMBL" id="CP095474">
    <property type="protein sequence ID" value="URN18923.1"/>
    <property type="molecule type" value="Genomic_DNA"/>
</dbReference>
<evidence type="ECO:0000256" key="1">
    <source>
        <dbReference type="SAM" id="MobiDB-lite"/>
    </source>
</evidence>
<dbReference type="InterPro" id="IPR008634">
    <property type="entry name" value="Gas-vesicle_GvpO"/>
</dbReference>
<evidence type="ECO:0000313" key="3">
    <source>
        <dbReference type="Proteomes" id="UP001056383"/>
    </source>
</evidence>
<accession>A0ABY4TMK2</accession>
<dbReference type="Proteomes" id="UP001056383">
    <property type="component" value="Chromosome"/>
</dbReference>
<feature type="compositionally biased region" description="Low complexity" evidence="1">
    <location>
        <begin position="1"/>
        <end position="10"/>
    </location>
</feature>